<dbReference type="GO" id="GO:0016746">
    <property type="term" value="F:acyltransferase activity"/>
    <property type="evidence" value="ECO:0007669"/>
    <property type="project" value="UniProtKB-KW"/>
</dbReference>
<dbReference type="EMBL" id="VAHF01000004">
    <property type="protein sequence ID" value="TXG64597.1"/>
    <property type="molecule type" value="Genomic_DNA"/>
</dbReference>
<keyword evidence="5" id="KW-1185">Reference proteome</keyword>
<proteinExistence type="inferred from homology"/>
<comment type="similarity">
    <text evidence="1">Belongs to the plant acyltransferase family.</text>
</comment>
<dbReference type="PANTHER" id="PTHR31623:SF83">
    <property type="entry name" value="ACETYL-COA-BENZYLALCOHOL ACETYLTRANSFERASE-LIKE"/>
    <property type="match status" value="1"/>
</dbReference>
<name>A0A5C7I5R9_9ROSI</name>
<sequence length="187" mass="20967">MLTNGWAKTCKIGINDVTVPNFESSILFPPRNISEDKLPPLSESKSDQMITKWFVFHAKTLSKLKADHQAAMRHNCKPLTNVILIAFLWRAQINATRARHGCFKSSLWSVIMNLRDQVRCAISNFIIEYAKVSTDDDEDGFFSKSSAVATQKPEKLANRNSPGIHVSSGIIKLSLPSDAKHARWIPC</sequence>
<reference evidence="5" key="1">
    <citation type="journal article" date="2019" name="Gigascience">
        <title>De novo genome assembly of the endangered Acer yangbiense, a plant species with extremely small populations endemic to Yunnan Province, China.</title>
        <authorList>
            <person name="Yang J."/>
            <person name="Wariss H.M."/>
            <person name="Tao L."/>
            <person name="Zhang R."/>
            <person name="Yun Q."/>
            <person name="Hollingsworth P."/>
            <person name="Dao Z."/>
            <person name="Luo G."/>
            <person name="Guo H."/>
            <person name="Ma Y."/>
            <person name="Sun W."/>
        </authorList>
    </citation>
    <scope>NUCLEOTIDE SEQUENCE [LARGE SCALE GENOMIC DNA]</scope>
    <source>
        <strain evidence="5">cv. Malutang</strain>
    </source>
</reference>
<evidence type="ECO:0000256" key="1">
    <source>
        <dbReference type="ARBA" id="ARBA00009861"/>
    </source>
</evidence>
<accession>A0A5C7I5R9</accession>
<dbReference type="AlphaFoldDB" id="A0A5C7I5R9"/>
<evidence type="ECO:0000313" key="4">
    <source>
        <dbReference type="EMBL" id="TXG64597.1"/>
    </source>
</evidence>
<evidence type="ECO:0000256" key="2">
    <source>
        <dbReference type="ARBA" id="ARBA00022679"/>
    </source>
</evidence>
<dbReference type="Pfam" id="PF02458">
    <property type="entry name" value="Transferase"/>
    <property type="match status" value="1"/>
</dbReference>
<organism evidence="4 5">
    <name type="scientific">Acer yangbiense</name>
    <dbReference type="NCBI Taxonomy" id="1000413"/>
    <lineage>
        <taxon>Eukaryota</taxon>
        <taxon>Viridiplantae</taxon>
        <taxon>Streptophyta</taxon>
        <taxon>Embryophyta</taxon>
        <taxon>Tracheophyta</taxon>
        <taxon>Spermatophyta</taxon>
        <taxon>Magnoliopsida</taxon>
        <taxon>eudicotyledons</taxon>
        <taxon>Gunneridae</taxon>
        <taxon>Pentapetalae</taxon>
        <taxon>rosids</taxon>
        <taxon>malvids</taxon>
        <taxon>Sapindales</taxon>
        <taxon>Sapindaceae</taxon>
        <taxon>Hippocastanoideae</taxon>
        <taxon>Acereae</taxon>
        <taxon>Acer</taxon>
    </lineage>
</organism>
<dbReference type="PANTHER" id="PTHR31623">
    <property type="entry name" value="F21J9.9"/>
    <property type="match status" value="1"/>
</dbReference>
<comment type="caution">
    <text evidence="4">The sequence shown here is derived from an EMBL/GenBank/DDBJ whole genome shotgun (WGS) entry which is preliminary data.</text>
</comment>
<keyword evidence="2" id="KW-0808">Transferase</keyword>
<dbReference type="InterPro" id="IPR023213">
    <property type="entry name" value="CAT-like_dom_sf"/>
</dbReference>
<dbReference type="Proteomes" id="UP000323000">
    <property type="component" value="Chromosome 4"/>
</dbReference>
<evidence type="ECO:0000313" key="5">
    <source>
        <dbReference type="Proteomes" id="UP000323000"/>
    </source>
</evidence>
<evidence type="ECO:0000256" key="3">
    <source>
        <dbReference type="ARBA" id="ARBA00023315"/>
    </source>
</evidence>
<dbReference type="Gene3D" id="3.30.559.10">
    <property type="entry name" value="Chloramphenicol acetyltransferase-like domain"/>
    <property type="match status" value="1"/>
</dbReference>
<gene>
    <name evidence="4" type="ORF">EZV62_011591</name>
</gene>
<keyword evidence="3" id="KW-0012">Acyltransferase</keyword>
<protein>
    <submittedName>
        <fullName evidence="4">Uncharacterized protein</fullName>
    </submittedName>
</protein>